<evidence type="ECO:0000256" key="2">
    <source>
        <dbReference type="ARBA" id="ARBA00023125"/>
    </source>
</evidence>
<evidence type="ECO:0000259" key="4">
    <source>
        <dbReference type="PROSITE" id="PS51898"/>
    </source>
</evidence>
<name>A0A098LN85_9BACT</name>
<dbReference type="InterPro" id="IPR050090">
    <property type="entry name" value="Tyrosine_recombinase_XerCD"/>
</dbReference>
<protein>
    <submittedName>
        <fullName evidence="5">Tyrosine recombinase XerD</fullName>
    </submittedName>
</protein>
<comment type="similarity">
    <text evidence="1">Belongs to the 'phage' integrase family.</text>
</comment>
<comment type="caution">
    <text evidence="5">The sequence shown here is derived from an EMBL/GenBank/DDBJ whole genome shotgun (WGS) entry which is preliminary data.</text>
</comment>
<dbReference type="InterPro" id="IPR002104">
    <property type="entry name" value="Integrase_catalytic"/>
</dbReference>
<dbReference type="GO" id="GO:0015074">
    <property type="term" value="P:DNA integration"/>
    <property type="evidence" value="ECO:0007669"/>
    <property type="project" value="InterPro"/>
</dbReference>
<evidence type="ECO:0000313" key="5">
    <source>
        <dbReference type="EMBL" id="GAL87782.1"/>
    </source>
</evidence>
<proteinExistence type="inferred from homology"/>
<feature type="domain" description="Tyr recombinase" evidence="4">
    <location>
        <begin position="69"/>
        <end position="245"/>
    </location>
</feature>
<dbReference type="InterPro" id="IPR011010">
    <property type="entry name" value="DNA_brk_join_enz"/>
</dbReference>
<keyword evidence="2" id="KW-0238">DNA-binding</keyword>
<dbReference type="AlphaFoldDB" id="A0A098LN85"/>
<accession>A0A098LN85</accession>
<dbReference type="EMBL" id="BBLT01000018">
    <property type="protein sequence ID" value="GAL87782.1"/>
    <property type="molecule type" value="Genomic_DNA"/>
</dbReference>
<dbReference type="GO" id="GO:0006310">
    <property type="term" value="P:DNA recombination"/>
    <property type="evidence" value="ECO:0007669"/>
    <property type="project" value="UniProtKB-KW"/>
</dbReference>
<dbReference type="SUPFAM" id="SSF56349">
    <property type="entry name" value="DNA breaking-rejoining enzymes"/>
    <property type="match status" value="1"/>
</dbReference>
<organism evidence="5 6">
    <name type="scientific">Sporocytophaga myxococcoides</name>
    <dbReference type="NCBI Taxonomy" id="153721"/>
    <lineage>
        <taxon>Bacteria</taxon>
        <taxon>Pseudomonadati</taxon>
        <taxon>Bacteroidota</taxon>
        <taxon>Cytophagia</taxon>
        <taxon>Cytophagales</taxon>
        <taxon>Cytophagaceae</taxon>
        <taxon>Sporocytophaga</taxon>
    </lineage>
</organism>
<sequence length="251" mass="29263">MKEGGQAGEEIVYSDLLDYIKVCQKKEHSNSFINQQLTVIRYYYNYLKYIGKVKSSPAAGLFVKGRKRTVPHDLLNEEQLKVLYDNFTPEEETGIHSKAMLGLMIWQGLLNNDMAILEPHHLKLREGKIEVPGTGKTDRRILPLEAVQIIDLYEYLMKRNPSNEKLFTGTDKESDLQNVQDRLIKKLRKNHTFLINGNQIRQSRISLWIKQYDIRQVQYLAGHKYVSSTERYKSTDLEDLQKELEKHHPGS</sequence>
<dbReference type="PROSITE" id="PS51898">
    <property type="entry name" value="TYR_RECOMBINASE"/>
    <property type="match status" value="1"/>
</dbReference>
<reference evidence="5 6" key="1">
    <citation type="submission" date="2014-09" db="EMBL/GenBank/DDBJ databases">
        <title>Sporocytophaga myxococcoides PG-01 genome sequencing.</title>
        <authorList>
            <person name="Liu L."/>
            <person name="Gao P.J."/>
            <person name="Chen G.J."/>
            <person name="Wang L.S."/>
        </authorList>
    </citation>
    <scope>NUCLEOTIDE SEQUENCE [LARGE SCALE GENOMIC DNA]</scope>
    <source>
        <strain evidence="5 6">PG-01</strain>
    </source>
</reference>
<dbReference type="Gene3D" id="1.10.443.10">
    <property type="entry name" value="Intergrase catalytic core"/>
    <property type="match status" value="1"/>
</dbReference>
<keyword evidence="6" id="KW-1185">Reference proteome</keyword>
<dbReference type="PANTHER" id="PTHR30349">
    <property type="entry name" value="PHAGE INTEGRASE-RELATED"/>
    <property type="match status" value="1"/>
</dbReference>
<dbReference type="PANTHER" id="PTHR30349:SF41">
    <property type="entry name" value="INTEGRASE_RECOMBINASE PROTEIN MJ0367-RELATED"/>
    <property type="match status" value="1"/>
</dbReference>
<keyword evidence="3" id="KW-0233">DNA recombination</keyword>
<dbReference type="STRING" id="153721.MYP_5013"/>
<dbReference type="Proteomes" id="UP000030185">
    <property type="component" value="Unassembled WGS sequence"/>
</dbReference>
<dbReference type="GO" id="GO:0003677">
    <property type="term" value="F:DNA binding"/>
    <property type="evidence" value="ECO:0007669"/>
    <property type="project" value="UniProtKB-KW"/>
</dbReference>
<gene>
    <name evidence="5" type="ORF">MYP_5013</name>
</gene>
<dbReference type="Pfam" id="PF00589">
    <property type="entry name" value="Phage_integrase"/>
    <property type="match status" value="1"/>
</dbReference>
<evidence type="ECO:0000256" key="3">
    <source>
        <dbReference type="ARBA" id="ARBA00023172"/>
    </source>
</evidence>
<dbReference type="InterPro" id="IPR013762">
    <property type="entry name" value="Integrase-like_cat_sf"/>
</dbReference>
<evidence type="ECO:0000256" key="1">
    <source>
        <dbReference type="ARBA" id="ARBA00008857"/>
    </source>
</evidence>
<evidence type="ECO:0000313" key="6">
    <source>
        <dbReference type="Proteomes" id="UP000030185"/>
    </source>
</evidence>
<dbReference type="CDD" id="cd00397">
    <property type="entry name" value="DNA_BRE_C"/>
    <property type="match status" value="1"/>
</dbReference>
<dbReference type="eggNOG" id="COG4974">
    <property type="taxonomic scope" value="Bacteria"/>
</dbReference>